<proteinExistence type="predicted"/>
<reference evidence="3" key="1">
    <citation type="journal article" date="2019" name="Int. J. Syst. Evol. Microbiol.">
        <title>The Global Catalogue of Microorganisms (GCM) 10K type strain sequencing project: providing services to taxonomists for standard genome sequencing and annotation.</title>
        <authorList>
            <consortium name="The Broad Institute Genomics Platform"/>
            <consortium name="The Broad Institute Genome Sequencing Center for Infectious Disease"/>
            <person name="Wu L."/>
            <person name="Ma J."/>
        </authorList>
    </citation>
    <scope>NUCLEOTIDE SEQUENCE [LARGE SCALE GENOMIC DNA]</scope>
    <source>
        <strain evidence="3">TBRC 4489</strain>
    </source>
</reference>
<comment type="caution">
    <text evidence="2">The sequence shown here is derived from an EMBL/GenBank/DDBJ whole genome shotgun (WGS) entry which is preliminary data.</text>
</comment>
<keyword evidence="2" id="KW-0378">Hydrolase</keyword>
<dbReference type="Gene3D" id="2.60.120.200">
    <property type="match status" value="1"/>
</dbReference>
<dbReference type="Proteomes" id="UP001595850">
    <property type="component" value="Unassembled WGS sequence"/>
</dbReference>
<feature type="domain" description="GH16" evidence="1">
    <location>
        <begin position="24"/>
        <end position="296"/>
    </location>
</feature>
<dbReference type="InterPro" id="IPR013320">
    <property type="entry name" value="ConA-like_dom_sf"/>
</dbReference>
<dbReference type="Pfam" id="PF00722">
    <property type="entry name" value="Glyco_hydro_16"/>
    <property type="match status" value="1"/>
</dbReference>
<accession>A0ABV8ICN4</accession>
<name>A0ABV8ICN4_9ACTN</name>
<keyword evidence="3" id="KW-1185">Reference proteome</keyword>
<organism evidence="2 3">
    <name type="scientific">Planomonospora corallina</name>
    <dbReference type="NCBI Taxonomy" id="1806052"/>
    <lineage>
        <taxon>Bacteria</taxon>
        <taxon>Bacillati</taxon>
        <taxon>Actinomycetota</taxon>
        <taxon>Actinomycetes</taxon>
        <taxon>Streptosporangiales</taxon>
        <taxon>Streptosporangiaceae</taxon>
        <taxon>Planomonospora</taxon>
    </lineage>
</organism>
<dbReference type="GO" id="GO:0016787">
    <property type="term" value="F:hydrolase activity"/>
    <property type="evidence" value="ECO:0007669"/>
    <property type="project" value="UniProtKB-KW"/>
</dbReference>
<evidence type="ECO:0000313" key="2">
    <source>
        <dbReference type="EMBL" id="MFC4060792.1"/>
    </source>
</evidence>
<sequence>MGDHGGRRLEFAGEGGCGVAETAERWPEGLDPVTKAGYELEFEDGFEGDRLDGSRWVPYYLPQWSGRERAAARYELADGRLHLLIEEDQPPWLPELEGPLRVSSLQTGVFSGPQGSTIGQHGRGSGAVVREEQRGVRLYTPRYGLVEMRARAIDDPRSMVALWMIGYEDEPERSAEICVCEIFGRDVGPDSARVGMGLHPFGDPEITDDFTVESLPIDAREFHVYAAEWTPERVSFLVDGRHVRTVRQSPRYPMQLMLNIYEFPRAPERDTPPAPEHPYPKRFTVDYVRGYRPAGQERR</sequence>
<evidence type="ECO:0000313" key="3">
    <source>
        <dbReference type="Proteomes" id="UP001595850"/>
    </source>
</evidence>
<dbReference type="EMBL" id="JBHSBM010000023">
    <property type="protein sequence ID" value="MFC4060792.1"/>
    <property type="molecule type" value="Genomic_DNA"/>
</dbReference>
<dbReference type="SUPFAM" id="SSF49899">
    <property type="entry name" value="Concanavalin A-like lectins/glucanases"/>
    <property type="match status" value="1"/>
</dbReference>
<dbReference type="RefSeq" id="WP_377290368.1">
    <property type="nucleotide sequence ID" value="NZ_JBHSBM010000023.1"/>
</dbReference>
<evidence type="ECO:0000259" key="1">
    <source>
        <dbReference type="PROSITE" id="PS51762"/>
    </source>
</evidence>
<protein>
    <submittedName>
        <fullName evidence="2">Glycoside hydrolase family 16 protein</fullName>
    </submittedName>
</protein>
<gene>
    <name evidence="2" type="ORF">ACFOWE_21025</name>
</gene>
<dbReference type="InterPro" id="IPR000757">
    <property type="entry name" value="Beta-glucanase-like"/>
</dbReference>
<dbReference type="CDD" id="cd00413">
    <property type="entry name" value="Glyco_hydrolase_16"/>
    <property type="match status" value="1"/>
</dbReference>
<dbReference type="PROSITE" id="PS51762">
    <property type="entry name" value="GH16_2"/>
    <property type="match status" value="1"/>
</dbReference>